<keyword evidence="5 6" id="KW-0078">Bacteriocin</keyword>
<sequence length="65" mass="7067">MSNTQLLEVLGTETFDVQEDLFAFDTTDTTIVASNDDPDTRFSSLSLCSLGCTGVKNPSFNSYCC</sequence>
<reference evidence="8" key="2">
    <citation type="journal article" date="2000" name="Appl. Environ. Microbiol.">
        <title>Purification and biochemical characterization of mutacin I from the group I strain of Streptococcus mutans, CH43, and genetic analysis of mutacin I biosynthesis genes.</title>
        <authorList>
            <person name="Qi F."/>
            <person name="Chen P."/>
            <person name="Caufield P.W."/>
        </authorList>
    </citation>
    <scope>NUCLEOTIDE SEQUENCE</scope>
    <source>
        <strain evidence="7">CH43</strain>
        <strain evidence="8">UA140</strain>
    </source>
</reference>
<dbReference type="GO" id="GO:0005102">
    <property type="term" value="F:signaling receptor binding"/>
    <property type="evidence" value="ECO:0007669"/>
    <property type="project" value="UniProtKB-KW"/>
</dbReference>
<dbReference type="Pfam" id="PF02052">
    <property type="entry name" value="Gallidermin"/>
    <property type="match status" value="1"/>
</dbReference>
<dbReference type="GO" id="GO:0031640">
    <property type="term" value="P:killing of cells of another organism"/>
    <property type="evidence" value="ECO:0007669"/>
    <property type="project" value="UniProtKB-UniRule"/>
</dbReference>
<keyword evidence="3 6" id="KW-0425">Lantibiotic</keyword>
<evidence type="ECO:0000256" key="2">
    <source>
        <dbReference type="ARBA" id="ARBA00022529"/>
    </source>
</evidence>
<dbReference type="GO" id="GO:0005576">
    <property type="term" value="C:extracellular region"/>
    <property type="evidence" value="ECO:0007669"/>
    <property type="project" value="InterPro"/>
</dbReference>
<accession>Q9ETI4</accession>
<dbReference type="RefSeq" id="WP_024785188.1">
    <property type="nucleotide sequence ID" value="NZ_CP044495.1"/>
</dbReference>
<evidence type="ECO:0000256" key="1">
    <source>
        <dbReference type="ARBA" id="ARBA00009379"/>
    </source>
</evidence>
<comment type="similarity">
    <text evidence="1 6">Belongs to the type A lantibiotic family.</text>
</comment>
<evidence type="ECO:0000256" key="3">
    <source>
        <dbReference type="ARBA" id="ARBA00022789"/>
    </source>
</evidence>
<dbReference type="InterPro" id="IPR006079">
    <property type="entry name" value="Lantibiotic_typ-A_Bacillales"/>
</dbReference>
<keyword evidence="2 6" id="KW-0929">Antimicrobial</keyword>
<reference evidence="7" key="1">
    <citation type="journal article" date="1999" name="Appl. Environ. Microbiol.">
        <title>Purification of mutacin III from group III Streptococcus mutans UA787 and genetic analyses of mutacin III biosynthesis genes.</title>
        <authorList>
            <person name="Qi F."/>
            <person name="Chen P."/>
            <person name="Caufield P.W."/>
        </authorList>
    </citation>
    <scope>NUCLEOTIDE SEQUENCE</scope>
    <source>
        <strain evidence="7">CH43</strain>
    </source>
</reference>
<gene>
    <name evidence="8" type="primary">mutA</name>
</gene>
<dbReference type="AlphaFoldDB" id="Q9ETI4"/>
<evidence type="ECO:0000313" key="7">
    <source>
        <dbReference type="EMBL" id="AAF99577.1"/>
    </source>
</evidence>
<comment type="PTM">
    <text evidence="6">Maturation of lantibiotics involves the enzymatic conversion of Thr, and Ser into dehydrated AA and the formation of thioether bonds with cysteine. This is followed by membrane translocation and cleavage of the modified precursor.</text>
</comment>
<proteinExistence type="inferred from homology"/>
<comment type="function">
    <text evidence="6">Lanthionine-containing peptide antibiotic (lantibiotic) active on Gram-positive bacteria. The bactericidal activity of lantibiotics is based on depolarization of energized bacterial cytoplasmic membranes, initiated by the formation of aqueous transmembrane pores.</text>
</comment>
<keyword evidence="4 6" id="KW-0044">Antibiotic</keyword>
<evidence type="ECO:0000256" key="4">
    <source>
        <dbReference type="ARBA" id="ARBA00023022"/>
    </source>
</evidence>
<evidence type="ECO:0000256" key="5">
    <source>
        <dbReference type="ARBA" id="ARBA00023048"/>
    </source>
</evidence>
<dbReference type="EMBL" id="AF207710">
    <property type="protein sequence ID" value="AAF99577.1"/>
    <property type="molecule type" value="Genomic_DNA"/>
</dbReference>
<name>Q9ETI4_STRMG</name>
<dbReference type="GO" id="GO:0042742">
    <property type="term" value="P:defense response to bacterium"/>
    <property type="evidence" value="ECO:0007669"/>
    <property type="project" value="UniProtKB-UniRule"/>
</dbReference>
<organism evidence="8">
    <name type="scientific">Streptococcus mutans</name>
    <dbReference type="NCBI Taxonomy" id="1309"/>
    <lineage>
        <taxon>Bacteria</taxon>
        <taxon>Bacillati</taxon>
        <taxon>Bacillota</taxon>
        <taxon>Bacilli</taxon>
        <taxon>Lactobacillales</taxon>
        <taxon>Streptococcaceae</taxon>
        <taxon>Streptococcus</taxon>
    </lineage>
</organism>
<evidence type="ECO:0000256" key="6">
    <source>
        <dbReference type="RuleBase" id="RU362078"/>
    </source>
</evidence>
<dbReference type="NCBIfam" id="NF037999">
    <property type="entry name" value="mutacin"/>
    <property type="match status" value="1"/>
</dbReference>
<evidence type="ECO:0000313" key="8">
    <source>
        <dbReference type="EMBL" id="AAG48564.1"/>
    </source>
</evidence>
<dbReference type="NCBIfam" id="TIGR03731">
    <property type="entry name" value="lantibio_gallid"/>
    <property type="match status" value="1"/>
</dbReference>
<reference evidence="8" key="3">
    <citation type="journal article" date="2001" name="Appl. Environ. Microbiol.">
        <title>The group I strain of Streptococcus mutans, UA140, produces both the lantibiotic mutacin I and a nonlantibiotic bacteriocin, mutacin IV.</title>
        <authorList>
            <person name="Qi F."/>
            <person name="Chen P."/>
            <person name="Caufield P.W."/>
        </authorList>
    </citation>
    <scope>NUCLEOTIDE SEQUENCE</scope>
    <source>
        <strain evidence="8">UA140</strain>
    </source>
</reference>
<dbReference type="EMBL" id="AF238860">
    <property type="protein sequence ID" value="AAG48564.1"/>
    <property type="molecule type" value="Genomic_DNA"/>
</dbReference>
<protein>
    <recommendedName>
        <fullName evidence="6">Lantibiotic</fullName>
    </recommendedName>
</protein>